<gene>
    <name evidence="6" type="primary">unc-51</name>
    <name evidence="6" type="ORF">CEXT_345632</name>
</gene>
<keyword evidence="3" id="KW-0418">Kinase</keyword>
<dbReference type="GO" id="GO:0010508">
    <property type="term" value="P:positive regulation of autophagy"/>
    <property type="evidence" value="ECO:0007669"/>
    <property type="project" value="TreeGrafter"/>
</dbReference>
<dbReference type="PANTHER" id="PTHR24348">
    <property type="entry name" value="SERINE/THREONINE-PROTEIN KINASE UNC-51-RELATED"/>
    <property type="match status" value="1"/>
</dbReference>
<dbReference type="GO" id="GO:0034727">
    <property type="term" value="P:piecemeal microautophagy of the nucleus"/>
    <property type="evidence" value="ECO:0007669"/>
    <property type="project" value="TreeGrafter"/>
</dbReference>
<dbReference type="AlphaFoldDB" id="A0AAV4PWF1"/>
<dbReference type="InterPro" id="IPR000719">
    <property type="entry name" value="Prot_kinase_dom"/>
</dbReference>
<evidence type="ECO:0000313" key="7">
    <source>
        <dbReference type="Proteomes" id="UP001054945"/>
    </source>
</evidence>
<dbReference type="Gene3D" id="1.10.510.10">
    <property type="entry name" value="Transferase(Phosphotransferase) domain 1"/>
    <property type="match status" value="1"/>
</dbReference>
<dbReference type="GO" id="GO:0034045">
    <property type="term" value="C:phagophore assembly site membrane"/>
    <property type="evidence" value="ECO:0007669"/>
    <property type="project" value="TreeGrafter"/>
</dbReference>
<dbReference type="GO" id="GO:0000045">
    <property type="term" value="P:autophagosome assembly"/>
    <property type="evidence" value="ECO:0007669"/>
    <property type="project" value="TreeGrafter"/>
</dbReference>
<dbReference type="InterPro" id="IPR045269">
    <property type="entry name" value="Atg1-like"/>
</dbReference>
<dbReference type="PROSITE" id="PS50011">
    <property type="entry name" value="PROTEIN_KINASE_DOM"/>
    <property type="match status" value="1"/>
</dbReference>
<keyword evidence="4" id="KW-0067">ATP-binding</keyword>
<dbReference type="Pfam" id="PF00069">
    <property type="entry name" value="Pkinase"/>
    <property type="match status" value="1"/>
</dbReference>
<comment type="caution">
    <text evidence="6">The sequence shown here is derived from an EMBL/GenBank/DDBJ whole genome shotgun (WGS) entry which is preliminary data.</text>
</comment>
<dbReference type="GO" id="GO:0005829">
    <property type="term" value="C:cytosol"/>
    <property type="evidence" value="ECO:0007669"/>
    <property type="project" value="TreeGrafter"/>
</dbReference>
<dbReference type="PANTHER" id="PTHR24348:SF22">
    <property type="entry name" value="NON-SPECIFIC SERINE_THREONINE PROTEIN KINASE"/>
    <property type="match status" value="1"/>
</dbReference>
<reference evidence="6 7" key="1">
    <citation type="submission" date="2021-06" db="EMBL/GenBank/DDBJ databases">
        <title>Caerostris extrusa draft genome.</title>
        <authorList>
            <person name="Kono N."/>
            <person name="Arakawa K."/>
        </authorList>
    </citation>
    <scope>NUCLEOTIDE SEQUENCE [LARGE SCALE GENOMIC DNA]</scope>
</reference>
<name>A0AAV4PWF1_CAEEX</name>
<keyword evidence="2" id="KW-0547">Nucleotide-binding</keyword>
<evidence type="ECO:0000256" key="1">
    <source>
        <dbReference type="ARBA" id="ARBA00022679"/>
    </source>
</evidence>
<dbReference type="GO" id="GO:0004674">
    <property type="term" value="F:protein serine/threonine kinase activity"/>
    <property type="evidence" value="ECO:0007669"/>
    <property type="project" value="InterPro"/>
</dbReference>
<dbReference type="GO" id="GO:0048675">
    <property type="term" value="P:axon extension"/>
    <property type="evidence" value="ECO:0007669"/>
    <property type="project" value="TreeGrafter"/>
</dbReference>
<keyword evidence="7" id="KW-1185">Reference proteome</keyword>
<evidence type="ECO:0000256" key="3">
    <source>
        <dbReference type="ARBA" id="ARBA00022777"/>
    </source>
</evidence>
<dbReference type="GO" id="GO:0005776">
    <property type="term" value="C:autophagosome"/>
    <property type="evidence" value="ECO:0007669"/>
    <property type="project" value="TreeGrafter"/>
</dbReference>
<dbReference type="GO" id="GO:0005524">
    <property type="term" value="F:ATP binding"/>
    <property type="evidence" value="ECO:0007669"/>
    <property type="project" value="UniProtKB-KW"/>
</dbReference>
<evidence type="ECO:0000256" key="4">
    <source>
        <dbReference type="ARBA" id="ARBA00022840"/>
    </source>
</evidence>
<dbReference type="SMART" id="SM00220">
    <property type="entry name" value="S_TKc"/>
    <property type="match status" value="1"/>
</dbReference>
<dbReference type="FunFam" id="1.10.510.10:FF:000493">
    <property type="entry name" value="serine/threonine-protein kinase unc-51 isoform X2"/>
    <property type="match status" value="1"/>
</dbReference>
<dbReference type="GO" id="GO:0000422">
    <property type="term" value="P:autophagy of mitochondrion"/>
    <property type="evidence" value="ECO:0007669"/>
    <property type="project" value="TreeGrafter"/>
</dbReference>
<dbReference type="InterPro" id="IPR011009">
    <property type="entry name" value="Kinase-like_dom_sf"/>
</dbReference>
<organism evidence="6 7">
    <name type="scientific">Caerostris extrusa</name>
    <name type="common">Bark spider</name>
    <name type="synonym">Caerostris bankana</name>
    <dbReference type="NCBI Taxonomy" id="172846"/>
    <lineage>
        <taxon>Eukaryota</taxon>
        <taxon>Metazoa</taxon>
        <taxon>Ecdysozoa</taxon>
        <taxon>Arthropoda</taxon>
        <taxon>Chelicerata</taxon>
        <taxon>Arachnida</taxon>
        <taxon>Araneae</taxon>
        <taxon>Araneomorphae</taxon>
        <taxon>Entelegynae</taxon>
        <taxon>Araneoidea</taxon>
        <taxon>Araneidae</taxon>
        <taxon>Caerostris</taxon>
    </lineage>
</organism>
<dbReference type="EMBL" id="BPLR01005158">
    <property type="protein sequence ID" value="GIY00266.1"/>
    <property type="molecule type" value="Genomic_DNA"/>
</dbReference>
<protein>
    <recommendedName>
        <fullName evidence="5">Protein kinase domain-containing protein</fullName>
    </recommendedName>
</protein>
<evidence type="ECO:0000313" key="6">
    <source>
        <dbReference type="EMBL" id="GIY00266.1"/>
    </source>
</evidence>
<accession>A0AAV4PWF1</accession>
<dbReference type="GO" id="GO:0042594">
    <property type="term" value="P:response to starvation"/>
    <property type="evidence" value="ECO:0007669"/>
    <property type="project" value="TreeGrafter"/>
</dbReference>
<evidence type="ECO:0000256" key="2">
    <source>
        <dbReference type="ARBA" id="ARBA00022741"/>
    </source>
</evidence>
<dbReference type="PROSITE" id="PS00108">
    <property type="entry name" value="PROTEIN_KINASE_ST"/>
    <property type="match status" value="1"/>
</dbReference>
<proteinExistence type="predicted"/>
<keyword evidence="1" id="KW-0808">Transferase</keyword>
<dbReference type="Proteomes" id="UP001054945">
    <property type="component" value="Unassembled WGS sequence"/>
</dbReference>
<evidence type="ECO:0000259" key="5">
    <source>
        <dbReference type="PROSITE" id="PS50011"/>
    </source>
</evidence>
<sequence>MREVLSAMICKSFLCRDSPRHLYIVIEYCNGGDLAEYLNHKVNLSEDTIRHFLRQIAEAMKVLNQKEVVHRDLKPQNILLCHSGKPDPPPSEITLKIADFGFARFLTDGGMAATLCGSPMYMAPEVIMSLKYDAKADLWSIGTIVFQCLTGRAPFTAHNPQMLKNFYEKNANLAPNIPNGTSLI</sequence>
<feature type="domain" description="Protein kinase" evidence="5">
    <location>
        <begin position="1"/>
        <end position="184"/>
    </location>
</feature>
<dbReference type="SUPFAM" id="SSF56112">
    <property type="entry name" value="Protein kinase-like (PK-like)"/>
    <property type="match status" value="1"/>
</dbReference>
<dbReference type="InterPro" id="IPR008271">
    <property type="entry name" value="Ser/Thr_kinase_AS"/>
</dbReference>
<dbReference type="GO" id="GO:0061709">
    <property type="term" value="P:reticulophagy"/>
    <property type="evidence" value="ECO:0007669"/>
    <property type="project" value="TreeGrafter"/>
</dbReference>